<evidence type="ECO:0000313" key="11">
    <source>
        <dbReference type="Proteomes" id="UP000703590"/>
    </source>
</evidence>
<keyword evidence="2" id="KW-0902">Two-component regulatory system</keyword>
<feature type="domain" description="OmpR/PhoB-type" evidence="9">
    <location>
        <begin position="125"/>
        <end position="220"/>
    </location>
</feature>
<feature type="DNA-binding region" description="OmpR/PhoB-type" evidence="7">
    <location>
        <begin position="125"/>
        <end position="220"/>
    </location>
</feature>
<evidence type="ECO:0000256" key="4">
    <source>
        <dbReference type="ARBA" id="ARBA00023125"/>
    </source>
</evidence>
<dbReference type="Gene3D" id="1.10.10.10">
    <property type="entry name" value="Winged helix-like DNA-binding domain superfamily/Winged helix DNA-binding domain"/>
    <property type="match status" value="1"/>
</dbReference>
<reference evidence="10" key="1">
    <citation type="submission" date="2021-02" db="EMBL/GenBank/DDBJ databases">
        <title>Sulfurospirillum tamanensis sp. nov.</title>
        <authorList>
            <person name="Frolova A."/>
            <person name="Merkel A."/>
            <person name="Slobodkin A."/>
        </authorList>
    </citation>
    <scope>NUCLEOTIDE SEQUENCE</scope>
    <source>
        <strain evidence="10">T05b</strain>
    </source>
</reference>
<dbReference type="InterPro" id="IPR011006">
    <property type="entry name" value="CheY-like_superfamily"/>
</dbReference>
<evidence type="ECO:0000256" key="6">
    <source>
        <dbReference type="PROSITE-ProRule" id="PRU00169"/>
    </source>
</evidence>
<dbReference type="Gene3D" id="3.40.50.2300">
    <property type="match status" value="1"/>
</dbReference>
<evidence type="ECO:0000259" key="8">
    <source>
        <dbReference type="PROSITE" id="PS50110"/>
    </source>
</evidence>
<evidence type="ECO:0000313" key="10">
    <source>
        <dbReference type="EMBL" id="MBN2964887.1"/>
    </source>
</evidence>
<keyword evidence="1 6" id="KW-0597">Phosphoprotein</keyword>
<dbReference type="Pfam" id="PF00072">
    <property type="entry name" value="Response_reg"/>
    <property type="match status" value="1"/>
</dbReference>
<dbReference type="Pfam" id="PF00486">
    <property type="entry name" value="Trans_reg_C"/>
    <property type="match status" value="1"/>
</dbReference>
<keyword evidence="5" id="KW-0804">Transcription</keyword>
<dbReference type="CDD" id="cd00383">
    <property type="entry name" value="trans_reg_C"/>
    <property type="match status" value="1"/>
</dbReference>
<keyword evidence="3" id="KW-0805">Transcription regulation</keyword>
<name>A0ABS2WT97_9BACT</name>
<gene>
    <name evidence="10" type="ORF">JWV37_08840</name>
</gene>
<evidence type="ECO:0000256" key="3">
    <source>
        <dbReference type="ARBA" id="ARBA00023015"/>
    </source>
</evidence>
<dbReference type="InterPro" id="IPR036388">
    <property type="entry name" value="WH-like_DNA-bd_sf"/>
</dbReference>
<evidence type="ECO:0000256" key="1">
    <source>
        <dbReference type="ARBA" id="ARBA00022553"/>
    </source>
</evidence>
<proteinExistence type="predicted"/>
<sequence>MNANVLVLEDDVLLGETLQDFLECCGYQAHVFDTGAKALEASYRTRFDVYLLDINLSDMSGLECLRLLREGGDTTPAMFITSAKDTPTLLKGYAVGADDYVKKPFELEELQCRIDALLLRSGFSRNPLFINETFCLDMRHKRLLKERKEVDLNPKDIELLTLLVQHRGKVVTKEMIIEHLWSASKEPSEGALRVYVNNLKKIFGKEAITNVRGLGYRFEA</sequence>
<evidence type="ECO:0000259" key="9">
    <source>
        <dbReference type="PROSITE" id="PS51755"/>
    </source>
</evidence>
<dbReference type="PROSITE" id="PS51755">
    <property type="entry name" value="OMPR_PHOB"/>
    <property type="match status" value="1"/>
</dbReference>
<dbReference type="PROSITE" id="PS50110">
    <property type="entry name" value="RESPONSE_REGULATORY"/>
    <property type="match status" value="1"/>
</dbReference>
<evidence type="ECO:0000256" key="2">
    <source>
        <dbReference type="ARBA" id="ARBA00023012"/>
    </source>
</evidence>
<feature type="domain" description="Response regulatory" evidence="8">
    <location>
        <begin position="4"/>
        <end position="118"/>
    </location>
</feature>
<evidence type="ECO:0000256" key="7">
    <source>
        <dbReference type="PROSITE-ProRule" id="PRU01091"/>
    </source>
</evidence>
<dbReference type="SMART" id="SM00448">
    <property type="entry name" value="REC"/>
    <property type="match status" value="1"/>
</dbReference>
<dbReference type="InterPro" id="IPR001867">
    <property type="entry name" value="OmpR/PhoB-type_DNA-bd"/>
</dbReference>
<accession>A0ABS2WT97</accession>
<dbReference type="SMART" id="SM00862">
    <property type="entry name" value="Trans_reg_C"/>
    <property type="match status" value="1"/>
</dbReference>
<evidence type="ECO:0000256" key="5">
    <source>
        <dbReference type="ARBA" id="ARBA00023163"/>
    </source>
</evidence>
<dbReference type="PANTHER" id="PTHR48111">
    <property type="entry name" value="REGULATOR OF RPOS"/>
    <property type="match status" value="1"/>
</dbReference>
<keyword evidence="11" id="KW-1185">Reference proteome</keyword>
<organism evidence="10 11">
    <name type="scientific">Sulfurospirillum tamanense</name>
    <dbReference type="NCBI Taxonomy" id="2813362"/>
    <lineage>
        <taxon>Bacteria</taxon>
        <taxon>Pseudomonadati</taxon>
        <taxon>Campylobacterota</taxon>
        <taxon>Epsilonproteobacteria</taxon>
        <taxon>Campylobacterales</taxon>
        <taxon>Sulfurospirillaceae</taxon>
        <taxon>Sulfurospirillum</taxon>
    </lineage>
</organism>
<dbReference type="SUPFAM" id="SSF52172">
    <property type="entry name" value="CheY-like"/>
    <property type="match status" value="1"/>
</dbReference>
<dbReference type="InterPro" id="IPR001789">
    <property type="entry name" value="Sig_transdc_resp-reg_receiver"/>
</dbReference>
<keyword evidence="4 7" id="KW-0238">DNA-binding</keyword>
<comment type="caution">
    <text evidence="10">The sequence shown here is derived from an EMBL/GenBank/DDBJ whole genome shotgun (WGS) entry which is preliminary data.</text>
</comment>
<dbReference type="RefSeq" id="WP_205459436.1">
    <property type="nucleotide sequence ID" value="NZ_JAFHKK010000019.1"/>
</dbReference>
<reference evidence="10" key="2">
    <citation type="submission" date="2021-02" db="EMBL/GenBank/DDBJ databases">
        <authorList>
            <person name="Merkel A.Y."/>
        </authorList>
    </citation>
    <scope>NUCLEOTIDE SEQUENCE</scope>
    <source>
        <strain evidence="10">T05b</strain>
    </source>
</reference>
<dbReference type="InterPro" id="IPR039420">
    <property type="entry name" value="WalR-like"/>
</dbReference>
<dbReference type="EMBL" id="JAFHKK010000019">
    <property type="protein sequence ID" value="MBN2964887.1"/>
    <property type="molecule type" value="Genomic_DNA"/>
</dbReference>
<feature type="modified residue" description="4-aspartylphosphate" evidence="6">
    <location>
        <position position="53"/>
    </location>
</feature>
<dbReference type="PANTHER" id="PTHR48111:SF1">
    <property type="entry name" value="TWO-COMPONENT RESPONSE REGULATOR ORR33"/>
    <property type="match status" value="1"/>
</dbReference>
<dbReference type="Proteomes" id="UP000703590">
    <property type="component" value="Unassembled WGS sequence"/>
</dbReference>
<protein>
    <submittedName>
        <fullName evidence="10">Response regulator transcription factor</fullName>
    </submittedName>
</protein>